<dbReference type="OrthoDB" id="9807115at2"/>
<accession>A0A0F7JZD3</accession>
<comment type="subcellular location">
    <subcellularLocation>
        <location evidence="1">Cell inner membrane</location>
        <topology evidence="1">Multi-pass membrane protein</topology>
    </subcellularLocation>
</comment>
<dbReference type="KEGG" id="seds:AAY24_10160"/>
<evidence type="ECO:0000256" key="5">
    <source>
        <dbReference type="ARBA" id="ARBA00022970"/>
    </source>
</evidence>
<dbReference type="EMBL" id="CP011412">
    <property type="protein sequence ID" value="AKH20674.1"/>
    <property type="molecule type" value="Genomic_DNA"/>
</dbReference>
<evidence type="ECO:0000313" key="10">
    <source>
        <dbReference type="EMBL" id="AKH20662.1"/>
    </source>
</evidence>
<evidence type="ECO:0000256" key="3">
    <source>
        <dbReference type="ARBA" id="ARBA00022475"/>
    </source>
</evidence>
<feature type="transmembrane region" description="Helical" evidence="9">
    <location>
        <begin position="230"/>
        <end position="252"/>
    </location>
</feature>
<dbReference type="InterPro" id="IPR001851">
    <property type="entry name" value="ABC_transp_permease"/>
</dbReference>
<comment type="similarity">
    <text evidence="8">Belongs to the binding-protein-dependent transport system permease family. LivHM subfamily.</text>
</comment>
<keyword evidence="4 9" id="KW-0812">Transmembrane</keyword>
<keyword evidence="2" id="KW-0813">Transport</keyword>
<feature type="transmembrane region" description="Helical" evidence="9">
    <location>
        <begin position="6"/>
        <end position="29"/>
    </location>
</feature>
<evidence type="ECO:0000256" key="9">
    <source>
        <dbReference type="SAM" id="Phobius"/>
    </source>
</evidence>
<dbReference type="KEGG" id="seds:AAY24_10235"/>
<dbReference type="EMBL" id="CP011412">
    <property type="protein sequence ID" value="AKH20662.1"/>
    <property type="molecule type" value="Genomic_DNA"/>
</dbReference>
<proteinExistence type="inferred from homology"/>
<feature type="transmembrane region" description="Helical" evidence="9">
    <location>
        <begin position="264"/>
        <end position="283"/>
    </location>
</feature>
<keyword evidence="3" id="KW-1003">Cell membrane</keyword>
<dbReference type="AlphaFoldDB" id="A0A0F7JZD3"/>
<evidence type="ECO:0000313" key="11">
    <source>
        <dbReference type="EMBL" id="AKH20674.1"/>
    </source>
</evidence>
<evidence type="ECO:0000256" key="8">
    <source>
        <dbReference type="ARBA" id="ARBA00037998"/>
    </source>
</evidence>
<dbReference type="GO" id="GO:0022857">
    <property type="term" value="F:transmembrane transporter activity"/>
    <property type="evidence" value="ECO:0007669"/>
    <property type="project" value="InterPro"/>
</dbReference>
<evidence type="ECO:0000256" key="7">
    <source>
        <dbReference type="ARBA" id="ARBA00023136"/>
    </source>
</evidence>
<keyword evidence="12" id="KW-1185">Reference proteome</keyword>
<feature type="transmembrane region" description="Helical" evidence="9">
    <location>
        <begin position="182"/>
        <end position="210"/>
    </location>
</feature>
<feature type="transmembrane region" description="Helical" evidence="9">
    <location>
        <begin position="63"/>
        <end position="81"/>
    </location>
</feature>
<dbReference type="GO" id="GO:0005886">
    <property type="term" value="C:plasma membrane"/>
    <property type="evidence" value="ECO:0007669"/>
    <property type="project" value="UniProtKB-SubCell"/>
</dbReference>
<feature type="transmembrane region" description="Helical" evidence="9">
    <location>
        <begin position="93"/>
        <end position="116"/>
    </location>
</feature>
<dbReference type="GO" id="GO:0006865">
    <property type="term" value="P:amino acid transport"/>
    <property type="evidence" value="ECO:0007669"/>
    <property type="project" value="UniProtKB-KW"/>
</dbReference>
<organism evidence="11 12">
    <name type="scientific">Sedimenticola thiotaurini</name>
    <dbReference type="NCBI Taxonomy" id="1543721"/>
    <lineage>
        <taxon>Bacteria</taxon>
        <taxon>Pseudomonadati</taxon>
        <taxon>Pseudomonadota</taxon>
        <taxon>Gammaproteobacteria</taxon>
        <taxon>Chromatiales</taxon>
        <taxon>Sedimenticolaceae</taxon>
        <taxon>Sedimenticola</taxon>
    </lineage>
</organism>
<evidence type="ECO:0000256" key="4">
    <source>
        <dbReference type="ARBA" id="ARBA00022692"/>
    </source>
</evidence>
<dbReference type="PANTHER" id="PTHR11795">
    <property type="entry name" value="BRANCHED-CHAIN AMINO ACID TRANSPORT SYSTEM PERMEASE PROTEIN LIVH"/>
    <property type="match status" value="1"/>
</dbReference>
<dbReference type="InterPro" id="IPR052157">
    <property type="entry name" value="BCAA_transport_permease"/>
</dbReference>
<evidence type="ECO:0000313" key="12">
    <source>
        <dbReference type="Proteomes" id="UP000034410"/>
    </source>
</evidence>
<name>A0A0F7JZD3_9GAMM</name>
<gene>
    <name evidence="10" type="ORF">AAY24_10160</name>
    <name evidence="11" type="ORF">AAY24_10235</name>
</gene>
<keyword evidence="7 9" id="KW-0472">Membrane</keyword>
<dbReference type="RefSeq" id="WP_046859595.1">
    <property type="nucleotide sequence ID" value="NZ_CP011412.1"/>
</dbReference>
<reference evidence="11 12" key="1">
    <citation type="journal article" date="2015" name="Genome Announc.">
        <title>Complete Genome Sequence of Sedimenticola thiotaurini Strain SIP-G1, a Polyphosphate- and Polyhydroxyalkanoate-Accumulating Sulfur-Oxidizing Gammaproteobacterium Isolated from Salt Marsh Sediments.</title>
        <authorList>
            <person name="Flood B.E."/>
            <person name="Jones D.S."/>
            <person name="Bailey J.V."/>
        </authorList>
    </citation>
    <scope>NUCLEOTIDE SEQUENCE [LARGE SCALE GENOMIC DNA]</scope>
    <source>
        <strain evidence="11 12">SIP-G1</strain>
    </source>
</reference>
<dbReference type="PATRIC" id="fig|1543721.4.peg.2108"/>
<dbReference type="Proteomes" id="UP000034410">
    <property type="component" value="Chromosome"/>
</dbReference>
<evidence type="ECO:0000256" key="6">
    <source>
        <dbReference type="ARBA" id="ARBA00022989"/>
    </source>
</evidence>
<evidence type="ECO:0000256" key="1">
    <source>
        <dbReference type="ARBA" id="ARBA00004429"/>
    </source>
</evidence>
<evidence type="ECO:0000256" key="2">
    <source>
        <dbReference type="ARBA" id="ARBA00022448"/>
    </source>
</evidence>
<feature type="transmembrane region" description="Helical" evidence="9">
    <location>
        <begin position="144"/>
        <end position="161"/>
    </location>
</feature>
<dbReference type="CDD" id="cd06582">
    <property type="entry name" value="TM_PBP1_LivH_like"/>
    <property type="match status" value="1"/>
</dbReference>
<dbReference type="PANTHER" id="PTHR11795:SF450">
    <property type="entry name" value="ABC TRANSPORTER PERMEASE PROTEIN"/>
    <property type="match status" value="1"/>
</dbReference>
<sequence length="293" mass="29771">MFDQILQFLLTGITVGSTYALVGLGFAIIYNASDVVNFSQGEFVMIGAMSAVALSAGDSGLPLWAAALGAVLITTLVGMALQRFAIAPARGASVVTTIIITIGASIFLRGVALLVWGKDLFALPPFSGDAPIQVGNATVLPQSLWVMGGAAVLVFGAQHFFTHTTLGKAILACSCNKTAAHLVGINVSIMLLVAYGLSAALGAMAGILVAPITFASYDTGVMLGLKGFSAAILGGMGNPMGAVAGGLLLGLIESLSAGLISSGYKDAIGFIILLLVLFFRPSGLFGKASVERV</sequence>
<protein>
    <submittedName>
        <fullName evidence="11">ABC transporter permease</fullName>
    </submittedName>
</protein>
<keyword evidence="5" id="KW-0029">Amino-acid transport</keyword>
<dbReference type="Pfam" id="PF02653">
    <property type="entry name" value="BPD_transp_2"/>
    <property type="match status" value="1"/>
</dbReference>
<keyword evidence="6 9" id="KW-1133">Transmembrane helix</keyword>